<protein>
    <recommendedName>
        <fullName evidence="4">HAMP domain-containing protein</fullName>
    </recommendedName>
</protein>
<reference evidence="2 3" key="1">
    <citation type="submission" date="2019-07" db="EMBL/GenBank/DDBJ databases">
        <title>Genomic Encyclopedia of Type Strains, Phase IV (KMG-IV): sequencing the most valuable type-strain genomes for metagenomic binning, comparative biology and taxonomic classification.</title>
        <authorList>
            <person name="Goeker M."/>
        </authorList>
    </citation>
    <scope>NUCLEOTIDE SEQUENCE [LARGE SCALE GENOMIC DNA]</scope>
    <source>
        <strain evidence="2 3">SS015</strain>
    </source>
</reference>
<evidence type="ECO:0000313" key="2">
    <source>
        <dbReference type="EMBL" id="TYO98332.1"/>
    </source>
</evidence>
<feature type="transmembrane region" description="Helical" evidence="1">
    <location>
        <begin position="72"/>
        <end position="91"/>
    </location>
</feature>
<dbReference type="EMBL" id="VNIB01000007">
    <property type="protein sequence ID" value="TYO98332.1"/>
    <property type="molecule type" value="Genomic_DNA"/>
</dbReference>
<comment type="caution">
    <text evidence="2">The sequence shown here is derived from an EMBL/GenBank/DDBJ whole genome shotgun (WGS) entry which is preliminary data.</text>
</comment>
<keyword evidence="1" id="KW-1133">Transmembrane helix</keyword>
<dbReference type="RefSeq" id="WP_148896097.1">
    <property type="nucleotide sequence ID" value="NZ_VNIB01000007.1"/>
</dbReference>
<keyword evidence="1" id="KW-0812">Transmembrane</keyword>
<dbReference type="Proteomes" id="UP000324159">
    <property type="component" value="Unassembled WGS sequence"/>
</dbReference>
<evidence type="ECO:0000256" key="1">
    <source>
        <dbReference type="SAM" id="Phobius"/>
    </source>
</evidence>
<dbReference type="OrthoDB" id="5431364at2"/>
<keyword evidence="3" id="KW-1185">Reference proteome</keyword>
<name>A0A5D3WM19_9BACT</name>
<evidence type="ECO:0008006" key="4">
    <source>
        <dbReference type="Google" id="ProtNLM"/>
    </source>
</evidence>
<dbReference type="AlphaFoldDB" id="A0A5D3WM19"/>
<dbReference type="Gene3D" id="6.10.340.10">
    <property type="match status" value="1"/>
</dbReference>
<accession>A0A5D3WM19</accession>
<sequence>MSRKYRRRNFFINKELQGRFIFRYFILSFAGVMFFALAFSYLSQDNLTIAYDGEQLRIGATPMILLREMVEAHWFFLVTAGVFIAVFSMFVTHRIAGPLFRFEKTFEAMSNRDFSWNVVLRAKDEAKQTAAKLNIVNDVISNDLRDILRRSETLEQLLEEMQEGGPADGELLRRAREENQVILELLRGYRFRS</sequence>
<keyword evidence="1" id="KW-0472">Membrane</keyword>
<gene>
    <name evidence="2" type="ORF">EDC39_107133</name>
</gene>
<proteinExistence type="predicted"/>
<feature type="transmembrane region" description="Helical" evidence="1">
    <location>
        <begin position="21"/>
        <end position="42"/>
    </location>
</feature>
<organism evidence="2 3">
    <name type="scientific">Geothermobacter ehrlichii</name>
    <dbReference type="NCBI Taxonomy" id="213224"/>
    <lineage>
        <taxon>Bacteria</taxon>
        <taxon>Pseudomonadati</taxon>
        <taxon>Thermodesulfobacteriota</taxon>
        <taxon>Desulfuromonadia</taxon>
        <taxon>Desulfuromonadales</taxon>
        <taxon>Geothermobacteraceae</taxon>
        <taxon>Geothermobacter</taxon>
    </lineage>
</organism>
<evidence type="ECO:0000313" key="3">
    <source>
        <dbReference type="Proteomes" id="UP000324159"/>
    </source>
</evidence>